<comment type="caution">
    <text evidence="1">The sequence shown here is derived from an EMBL/GenBank/DDBJ whole genome shotgun (WGS) entry which is preliminary data.</text>
</comment>
<name>A0A368VH63_9ACTN</name>
<dbReference type="Proteomes" id="UP000253495">
    <property type="component" value="Unassembled WGS sequence"/>
</dbReference>
<evidence type="ECO:0000313" key="2">
    <source>
        <dbReference type="Proteomes" id="UP000253495"/>
    </source>
</evidence>
<sequence>MRVLTDEDVIALSPETAVDAAREALEEFARGRLAAPPRVRAELGDVDYVYTTGGVSGDVSGFRAYRAGASEGDQLVAVWNASGRLVGTVVGEELGPRRTGALGGVAVDVLAAERARTVAVIGTGTQAWT</sequence>
<dbReference type="InterPro" id="IPR023401">
    <property type="entry name" value="ODC_N"/>
</dbReference>
<dbReference type="SUPFAM" id="SSF51735">
    <property type="entry name" value="NAD(P)-binding Rossmann-fold domains"/>
    <property type="match status" value="1"/>
</dbReference>
<gene>
    <name evidence="1" type="ORF">DFQ14_11055</name>
</gene>
<accession>A0A368VH63</accession>
<evidence type="ECO:0000313" key="1">
    <source>
        <dbReference type="EMBL" id="RCW40729.1"/>
    </source>
</evidence>
<protein>
    <submittedName>
        <fullName evidence="1">Ornithine cyclodeaminase/mu-crystallin family protein</fullName>
    </submittedName>
</protein>
<dbReference type="Gene3D" id="3.30.1780.10">
    <property type="entry name" value="ornithine cyclodeaminase, domain 1"/>
    <property type="match status" value="1"/>
</dbReference>
<dbReference type="Gene3D" id="3.40.50.720">
    <property type="entry name" value="NAD(P)-binding Rossmann-like Domain"/>
    <property type="match status" value="1"/>
</dbReference>
<proteinExistence type="predicted"/>
<dbReference type="EMBL" id="QPJC01000010">
    <property type="protein sequence ID" value="RCW40729.1"/>
    <property type="molecule type" value="Genomic_DNA"/>
</dbReference>
<reference evidence="1 2" key="1">
    <citation type="submission" date="2018-07" db="EMBL/GenBank/DDBJ databases">
        <title>Genomic Encyclopedia of Type Strains, Phase III (KMG-III): the genomes of soil and plant-associated and newly described type strains.</title>
        <authorList>
            <person name="Whitman W."/>
        </authorList>
    </citation>
    <scope>NUCLEOTIDE SEQUENCE [LARGE SCALE GENOMIC DNA]</scope>
    <source>
        <strain evidence="1 2">CECT 8575</strain>
    </source>
</reference>
<dbReference type="Pfam" id="PF02423">
    <property type="entry name" value="OCD_Mu_crystall"/>
    <property type="match status" value="1"/>
</dbReference>
<organism evidence="1 2">
    <name type="scientific">Halopolyspora algeriensis</name>
    <dbReference type="NCBI Taxonomy" id="1500506"/>
    <lineage>
        <taxon>Bacteria</taxon>
        <taxon>Bacillati</taxon>
        <taxon>Actinomycetota</taxon>
        <taxon>Actinomycetes</taxon>
        <taxon>Actinomycetes incertae sedis</taxon>
        <taxon>Halopolyspora</taxon>
    </lineage>
</organism>
<dbReference type="AlphaFoldDB" id="A0A368VH63"/>
<keyword evidence="2" id="KW-1185">Reference proteome</keyword>
<dbReference type="InterPro" id="IPR003462">
    <property type="entry name" value="ODC_Mu_crystall"/>
</dbReference>
<dbReference type="InterPro" id="IPR036291">
    <property type="entry name" value="NAD(P)-bd_dom_sf"/>
</dbReference>